<keyword evidence="1" id="KW-0812">Transmembrane</keyword>
<dbReference type="RefSeq" id="WP_005800473.1">
    <property type="nucleotide sequence ID" value="NZ_JH724193.1"/>
</dbReference>
<dbReference type="AlphaFoldDB" id="I9VSE9"/>
<sequence>MKSTKKYILLYIILFIIWPFGTFIYSLATVVNKNSRIVLICFCILFGFIFDPTNLVDFDGNYYMYEFLRFSNISLSEYFIELKSYLSLDGSYKDFYEYTVNALIRNFTRNFHFMFLFHACVFTFFMCKSVKKLDITRGESIMCSTIILLWVLSSNFIFNINGFRFWVAFWIGIYSLLLIFKEDNKKGWFILCPLFMLHNSMIILLLLALIIKLSQKCLKMWLIFMIMSIIFSAIADSFLLNISSSLPLIFQMQIVSYLGRTELVGEAIRESNFAQYFKVITSVYILICGMYFYINKQIRLSRHSEKILPLCFGIISFTNFYSIIPSLGSRFSFMCIPFVAYILSLNRQYKMIRILIYLIPFVYSFHFYQTIDLFVLLSPRNIYTANIVSLIFESF</sequence>
<feature type="transmembrane region" description="Helical" evidence="1">
    <location>
        <begin position="110"/>
        <end position="126"/>
    </location>
</feature>
<dbReference type="PATRIC" id="fig|997881.3.peg.1945"/>
<evidence type="ECO:0000256" key="1">
    <source>
        <dbReference type="SAM" id="Phobius"/>
    </source>
</evidence>
<feature type="transmembrane region" description="Helical" evidence="1">
    <location>
        <begin position="138"/>
        <end position="158"/>
    </location>
</feature>
<reference evidence="2 3" key="1">
    <citation type="submission" date="2012-02" db="EMBL/GenBank/DDBJ databases">
        <title>The Genome Sequence of Bacteroides fragilis CL05T12C13.</title>
        <authorList>
            <consortium name="The Broad Institute Genome Sequencing Platform"/>
            <person name="Earl A."/>
            <person name="Ward D."/>
            <person name="Feldgarden M."/>
            <person name="Gevers D."/>
            <person name="Zitomersky N.L."/>
            <person name="Coyne M.J."/>
            <person name="Comstock L.E."/>
            <person name="Young S.K."/>
            <person name="Zeng Q."/>
            <person name="Gargeya S."/>
            <person name="Fitzgerald M."/>
            <person name="Haas B."/>
            <person name="Abouelleil A."/>
            <person name="Alvarado L."/>
            <person name="Arachchi H.M."/>
            <person name="Berlin A."/>
            <person name="Chapman S.B."/>
            <person name="Gearin G."/>
            <person name="Goldberg J."/>
            <person name="Griggs A."/>
            <person name="Gujja S."/>
            <person name="Hansen M."/>
            <person name="Heiman D."/>
            <person name="Howarth C."/>
            <person name="Larimer J."/>
            <person name="Lui A."/>
            <person name="MacDonald P.J.P."/>
            <person name="McCowen C."/>
            <person name="Montmayeur A."/>
            <person name="Murphy C."/>
            <person name="Neiman D."/>
            <person name="Pearson M."/>
            <person name="Priest M."/>
            <person name="Roberts A."/>
            <person name="Saif S."/>
            <person name="Shea T."/>
            <person name="Sisk P."/>
            <person name="Stolte C."/>
            <person name="Sykes S."/>
            <person name="Wortman J."/>
            <person name="Nusbaum C."/>
            <person name="Birren B."/>
        </authorList>
    </citation>
    <scope>NUCLEOTIDE SEQUENCE [LARGE SCALE GENOMIC DNA]</scope>
    <source>
        <strain evidence="2 3">CL05T12C13</strain>
    </source>
</reference>
<evidence type="ECO:0008006" key="4">
    <source>
        <dbReference type="Google" id="ProtNLM"/>
    </source>
</evidence>
<feature type="transmembrane region" description="Helical" evidence="1">
    <location>
        <begin position="306"/>
        <end position="324"/>
    </location>
</feature>
<feature type="transmembrane region" description="Helical" evidence="1">
    <location>
        <begin position="37"/>
        <end position="56"/>
    </location>
</feature>
<proteinExistence type="predicted"/>
<dbReference type="EMBL" id="AGXP01000022">
    <property type="protein sequence ID" value="EIY98806.1"/>
    <property type="molecule type" value="Genomic_DNA"/>
</dbReference>
<organism evidence="2 3">
    <name type="scientific">Bacteroides fragilis CL05T12C13</name>
    <dbReference type="NCBI Taxonomy" id="997881"/>
    <lineage>
        <taxon>Bacteria</taxon>
        <taxon>Pseudomonadati</taxon>
        <taxon>Bacteroidota</taxon>
        <taxon>Bacteroidia</taxon>
        <taxon>Bacteroidales</taxon>
        <taxon>Bacteroidaceae</taxon>
        <taxon>Bacteroides</taxon>
    </lineage>
</organism>
<evidence type="ECO:0000313" key="3">
    <source>
        <dbReference type="Proteomes" id="UP000003917"/>
    </source>
</evidence>
<keyword evidence="1" id="KW-0472">Membrane</keyword>
<dbReference type="HOGENOM" id="CLU_683160_0_0_10"/>
<comment type="caution">
    <text evidence="2">The sequence shown here is derived from an EMBL/GenBank/DDBJ whole genome shotgun (WGS) entry which is preliminary data.</text>
</comment>
<gene>
    <name evidence="2" type="ORF">HMPREF1080_01856</name>
</gene>
<accession>I9VSE9</accession>
<protein>
    <recommendedName>
        <fullName evidence="4">EpsG family protein</fullName>
    </recommendedName>
</protein>
<dbReference type="Pfam" id="PF14897">
    <property type="entry name" value="EpsG"/>
    <property type="match status" value="1"/>
</dbReference>
<name>I9VSE9_BACFG</name>
<feature type="transmembrane region" description="Helical" evidence="1">
    <location>
        <begin position="187"/>
        <end position="209"/>
    </location>
</feature>
<dbReference type="InterPro" id="IPR049458">
    <property type="entry name" value="EpsG-like"/>
</dbReference>
<keyword evidence="1" id="KW-1133">Transmembrane helix</keyword>
<feature type="transmembrane region" description="Helical" evidence="1">
    <location>
        <begin position="354"/>
        <end position="371"/>
    </location>
</feature>
<feature type="transmembrane region" description="Helical" evidence="1">
    <location>
        <begin position="165"/>
        <end position="181"/>
    </location>
</feature>
<feature type="transmembrane region" description="Helical" evidence="1">
    <location>
        <begin position="7"/>
        <end position="31"/>
    </location>
</feature>
<dbReference type="Proteomes" id="UP000003917">
    <property type="component" value="Unassembled WGS sequence"/>
</dbReference>
<feature type="transmembrane region" description="Helical" evidence="1">
    <location>
        <begin position="221"/>
        <end position="242"/>
    </location>
</feature>
<feature type="transmembrane region" description="Helical" evidence="1">
    <location>
        <begin position="273"/>
        <end position="294"/>
    </location>
</feature>
<evidence type="ECO:0000313" key="2">
    <source>
        <dbReference type="EMBL" id="EIY98806.1"/>
    </source>
</evidence>
<feature type="transmembrane region" description="Helical" evidence="1">
    <location>
        <begin position="330"/>
        <end position="347"/>
    </location>
</feature>